<feature type="region of interest" description="Disordered" evidence="11">
    <location>
        <begin position="380"/>
        <end position="434"/>
    </location>
</feature>
<feature type="transmembrane region" description="Helical" evidence="10">
    <location>
        <begin position="88"/>
        <end position="108"/>
    </location>
</feature>
<feature type="transmembrane region" description="Helical" evidence="10">
    <location>
        <begin position="357"/>
        <end position="376"/>
    </location>
</feature>
<dbReference type="AlphaFoldDB" id="A0AAN6JKK5"/>
<feature type="compositionally biased region" description="Low complexity" evidence="11">
    <location>
        <begin position="403"/>
        <end position="413"/>
    </location>
</feature>
<dbReference type="Pfam" id="PF01151">
    <property type="entry name" value="ELO"/>
    <property type="match status" value="1"/>
</dbReference>
<comment type="catalytic activity">
    <reaction evidence="10">
        <text>an acyl-CoA + malonyl-CoA + H(+) = a 3-oxoacyl-CoA + CO2 + CoA</text>
        <dbReference type="Rhea" id="RHEA:50252"/>
        <dbReference type="ChEBI" id="CHEBI:15378"/>
        <dbReference type="ChEBI" id="CHEBI:16526"/>
        <dbReference type="ChEBI" id="CHEBI:57287"/>
        <dbReference type="ChEBI" id="CHEBI:57384"/>
        <dbReference type="ChEBI" id="CHEBI:58342"/>
        <dbReference type="ChEBI" id="CHEBI:90726"/>
    </reaction>
    <physiologicalReaction direction="left-to-right" evidence="10">
        <dbReference type="Rhea" id="RHEA:50253"/>
    </physiologicalReaction>
</comment>
<feature type="transmembrane region" description="Helical" evidence="10">
    <location>
        <begin position="234"/>
        <end position="254"/>
    </location>
</feature>
<feature type="compositionally biased region" description="Polar residues" evidence="11">
    <location>
        <begin position="384"/>
        <end position="396"/>
    </location>
</feature>
<organism evidence="12 13">
    <name type="scientific">Tilletia horrida</name>
    <dbReference type="NCBI Taxonomy" id="155126"/>
    <lineage>
        <taxon>Eukaryota</taxon>
        <taxon>Fungi</taxon>
        <taxon>Dikarya</taxon>
        <taxon>Basidiomycota</taxon>
        <taxon>Ustilaginomycotina</taxon>
        <taxon>Exobasidiomycetes</taxon>
        <taxon>Tilletiales</taxon>
        <taxon>Tilletiaceae</taxon>
        <taxon>Tilletia</taxon>
    </lineage>
</organism>
<dbReference type="Proteomes" id="UP001176521">
    <property type="component" value="Unassembled WGS sequence"/>
</dbReference>
<dbReference type="GO" id="GO:0005789">
    <property type="term" value="C:endoplasmic reticulum membrane"/>
    <property type="evidence" value="ECO:0007669"/>
    <property type="project" value="TreeGrafter"/>
</dbReference>
<evidence type="ECO:0000313" key="13">
    <source>
        <dbReference type="Proteomes" id="UP001176521"/>
    </source>
</evidence>
<dbReference type="EC" id="2.3.1.-" evidence="10"/>
<comment type="caution">
    <text evidence="10">Lacks conserved residue(s) required for the propagation of feature annotation.</text>
</comment>
<evidence type="ECO:0000256" key="4">
    <source>
        <dbReference type="ARBA" id="ARBA00022692"/>
    </source>
</evidence>
<protein>
    <recommendedName>
        <fullName evidence="10">Elongation of fatty acids protein</fullName>
        <ecNumber evidence="10">2.3.1.-</ecNumber>
    </recommendedName>
</protein>
<dbReference type="EMBL" id="JAPDMQ010000141">
    <property type="protein sequence ID" value="KAK0533240.1"/>
    <property type="molecule type" value="Genomic_DNA"/>
</dbReference>
<name>A0AAN6JKK5_9BASI</name>
<proteinExistence type="inferred from homology"/>
<evidence type="ECO:0000313" key="12">
    <source>
        <dbReference type="EMBL" id="KAK0533240.1"/>
    </source>
</evidence>
<dbReference type="GO" id="GO:0034625">
    <property type="term" value="P:fatty acid elongation, monounsaturated fatty acid"/>
    <property type="evidence" value="ECO:0007669"/>
    <property type="project" value="TreeGrafter"/>
</dbReference>
<keyword evidence="3 10" id="KW-0808">Transferase</keyword>
<keyword evidence="6 10" id="KW-1133">Transmembrane helix</keyword>
<keyword evidence="9 10" id="KW-0275">Fatty acid biosynthesis</keyword>
<evidence type="ECO:0000256" key="1">
    <source>
        <dbReference type="ARBA" id="ARBA00004141"/>
    </source>
</evidence>
<sequence>MVFWKSSARAAAAAAAVVEEAVVLPPLPPENSLQRLLWKAHYPLDAYGASNVADLRDLPYPPFPTWTADAHSRWHAAPYRSLNTLHPFLPLAFALGYYVAAKLANVYIVRRGGGRDWTRGSRLLRGAIILHNAALTVYSAWTFVNVAPAALTFLYAGWSGAGWEGLKLSACSIPTNYPHLARFVYFFYLSKYYEVIDSVILVLKGKEIGQLQSYHHAGALICMWIAYRYQSQNVWVFTAWNSGVHTLMYMYYVFAAMRWPFPRALKRSLTTLQMLQIASGTIVTNISLFLTLFPALVLKRATHSAALKQLDPLWSAQFPSPMSLAKERMVQCRGGAAGGACQCIESRGAALALHVNTAYMLPLLLLFLNFFIQSYLHGGKSKTRSAGTASSVSGSPSKRKALANGHAKANSNGNGNGNGNGHGNGNGQAHSKVA</sequence>
<feature type="compositionally biased region" description="Gly residues" evidence="11">
    <location>
        <begin position="414"/>
        <end position="426"/>
    </location>
</feature>
<keyword evidence="13" id="KW-1185">Reference proteome</keyword>
<feature type="transmembrane region" description="Helical" evidence="10">
    <location>
        <begin position="275"/>
        <end position="297"/>
    </location>
</feature>
<evidence type="ECO:0000256" key="6">
    <source>
        <dbReference type="ARBA" id="ARBA00022989"/>
    </source>
</evidence>
<dbReference type="GO" id="GO:0009922">
    <property type="term" value="F:fatty acid elongase activity"/>
    <property type="evidence" value="ECO:0007669"/>
    <property type="project" value="InterPro"/>
</dbReference>
<gene>
    <name evidence="12" type="ORF">OC842_003024</name>
</gene>
<evidence type="ECO:0000256" key="5">
    <source>
        <dbReference type="ARBA" id="ARBA00022832"/>
    </source>
</evidence>
<dbReference type="GO" id="GO:0042761">
    <property type="term" value="P:very long-chain fatty acid biosynthetic process"/>
    <property type="evidence" value="ECO:0007669"/>
    <property type="project" value="TreeGrafter"/>
</dbReference>
<evidence type="ECO:0000256" key="3">
    <source>
        <dbReference type="ARBA" id="ARBA00022679"/>
    </source>
</evidence>
<evidence type="ECO:0000256" key="2">
    <source>
        <dbReference type="ARBA" id="ARBA00022516"/>
    </source>
</evidence>
<reference evidence="12" key="1">
    <citation type="journal article" date="2023" name="PhytoFront">
        <title>Draft Genome Resources of Seven Strains of Tilletia horrida, Causal Agent of Kernel Smut of Rice.</title>
        <authorList>
            <person name="Khanal S."/>
            <person name="Antony Babu S."/>
            <person name="Zhou X.G."/>
        </authorList>
    </citation>
    <scope>NUCLEOTIDE SEQUENCE</scope>
    <source>
        <strain evidence="12">TX3</strain>
    </source>
</reference>
<comment type="similarity">
    <text evidence="10">Belongs to the ELO family.</text>
</comment>
<comment type="subcellular location">
    <subcellularLocation>
        <location evidence="1">Membrane</location>
        <topology evidence="1">Multi-pass membrane protein</topology>
    </subcellularLocation>
</comment>
<keyword evidence="5 10" id="KW-0276">Fatty acid metabolism</keyword>
<accession>A0AAN6JKK5</accession>
<evidence type="ECO:0000256" key="10">
    <source>
        <dbReference type="RuleBase" id="RU361115"/>
    </source>
</evidence>
<dbReference type="GO" id="GO:0019367">
    <property type="term" value="P:fatty acid elongation, saturated fatty acid"/>
    <property type="evidence" value="ECO:0007669"/>
    <property type="project" value="TreeGrafter"/>
</dbReference>
<keyword evidence="4 10" id="KW-0812">Transmembrane</keyword>
<comment type="caution">
    <text evidence="12">The sequence shown here is derived from an EMBL/GenBank/DDBJ whole genome shotgun (WGS) entry which is preliminary data.</text>
</comment>
<dbReference type="InterPro" id="IPR002076">
    <property type="entry name" value="ELO_fam"/>
</dbReference>
<keyword evidence="7 10" id="KW-0443">Lipid metabolism</keyword>
<evidence type="ECO:0000256" key="8">
    <source>
        <dbReference type="ARBA" id="ARBA00023136"/>
    </source>
</evidence>
<evidence type="ECO:0000256" key="7">
    <source>
        <dbReference type="ARBA" id="ARBA00023098"/>
    </source>
</evidence>
<keyword evidence="8 10" id="KW-0472">Membrane</keyword>
<keyword evidence="2 10" id="KW-0444">Lipid biosynthesis</keyword>
<dbReference type="PANTHER" id="PTHR11157:SF169">
    <property type="entry name" value="ELONGATION OF FATTY ACIDS PROTEIN"/>
    <property type="match status" value="1"/>
</dbReference>
<evidence type="ECO:0000256" key="11">
    <source>
        <dbReference type="SAM" id="MobiDB-lite"/>
    </source>
</evidence>
<dbReference type="GO" id="GO:0034626">
    <property type="term" value="P:fatty acid elongation, polyunsaturated fatty acid"/>
    <property type="evidence" value="ECO:0007669"/>
    <property type="project" value="TreeGrafter"/>
</dbReference>
<evidence type="ECO:0000256" key="9">
    <source>
        <dbReference type="ARBA" id="ARBA00023160"/>
    </source>
</evidence>
<dbReference type="PANTHER" id="PTHR11157">
    <property type="entry name" value="FATTY ACID ACYL TRANSFERASE-RELATED"/>
    <property type="match status" value="1"/>
</dbReference>
<dbReference type="GO" id="GO:0030148">
    <property type="term" value="P:sphingolipid biosynthetic process"/>
    <property type="evidence" value="ECO:0007669"/>
    <property type="project" value="TreeGrafter"/>
</dbReference>